<dbReference type="RefSeq" id="WP_123664773.1">
    <property type="nucleotide sequence ID" value="NZ_RJKE01000001.1"/>
</dbReference>
<keyword evidence="4" id="KW-1185">Reference proteome</keyword>
<accession>A0A3N1CVE1</accession>
<feature type="chain" id="PRO_5039385665" description="Lipoprotein" evidence="2">
    <location>
        <begin position="26"/>
        <end position="163"/>
    </location>
</feature>
<evidence type="ECO:0000256" key="2">
    <source>
        <dbReference type="SAM" id="SignalP"/>
    </source>
</evidence>
<feature type="signal peptide" evidence="2">
    <location>
        <begin position="1"/>
        <end position="25"/>
    </location>
</feature>
<protein>
    <recommendedName>
        <fullName evidence="5">Lipoprotein</fullName>
    </recommendedName>
</protein>
<reference evidence="3 4" key="1">
    <citation type="submission" date="2018-11" db="EMBL/GenBank/DDBJ databases">
        <title>Sequencing the genomes of 1000 actinobacteria strains.</title>
        <authorList>
            <person name="Klenk H.-P."/>
        </authorList>
    </citation>
    <scope>NUCLEOTIDE SEQUENCE [LARGE SCALE GENOMIC DNA]</scope>
    <source>
        <strain evidence="3 4">DSM 44254</strain>
    </source>
</reference>
<evidence type="ECO:0000256" key="1">
    <source>
        <dbReference type="SAM" id="MobiDB-lite"/>
    </source>
</evidence>
<gene>
    <name evidence="3" type="ORF">EDD29_2787</name>
</gene>
<comment type="caution">
    <text evidence="3">The sequence shown here is derived from an EMBL/GenBank/DDBJ whole genome shotgun (WGS) entry which is preliminary data.</text>
</comment>
<name>A0A3N1CVE1_9ACTN</name>
<dbReference type="AlphaFoldDB" id="A0A3N1CVE1"/>
<feature type="region of interest" description="Disordered" evidence="1">
    <location>
        <begin position="30"/>
        <end position="55"/>
    </location>
</feature>
<evidence type="ECO:0008006" key="5">
    <source>
        <dbReference type="Google" id="ProtNLM"/>
    </source>
</evidence>
<proteinExistence type="predicted"/>
<dbReference type="EMBL" id="RJKE01000001">
    <property type="protein sequence ID" value="ROO85247.1"/>
    <property type="molecule type" value="Genomic_DNA"/>
</dbReference>
<dbReference type="Proteomes" id="UP000272400">
    <property type="component" value="Unassembled WGS sequence"/>
</dbReference>
<evidence type="ECO:0000313" key="3">
    <source>
        <dbReference type="EMBL" id="ROO85247.1"/>
    </source>
</evidence>
<evidence type="ECO:0000313" key="4">
    <source>
        <dbReference type="Proteomes" id="UP000272400"/>
    </source>
</evidence>
<sequence>MAFSALLTRSRIGVVAVLLPALVAAGCSSGDGDEAAAPKKSKPEATGAPANTLDRTRALPTVKAAAKMQKIPAEVLDYEVQPDGRTVRMWVALPTEDTGSCKVKAAEKGDEVKVTVTLCFPKAAAPPAEGTSPTAYVDVPLTEPLGTRALLDSTGLLIPHLSS</sequence>
<keyword evidence="2" id="KW-0732">Signal</keyword>
<organism evidence="3 4">
    <name type="scientific">Actinocorallia herbida</name>
    <dbReference type="NCBI Taxonomy" id="58109"/>
    <lineage>
        <taxon>Bacteria</taxon>
        <taxon>Bacillati</taxon>
        <taxon>Actinomycetota</taxon>
        <taxon>Actinomycetes</taxon>
        <taxon>Streptosporangiales</taxon>
        <taxon>Thermomonosporaceae</taxon>
        <taxon>Actinocorallia</taxon>
    </lineage>
</organism>